<feature type="domain" description="G-protein coupled receptors family 1 profile" evidence="11">
    <location>
        <begin position="40"/>
        <end position="292"/>
    </location>
</feature>
<evidence type="ECO:0000256" key="9">
    <source>
        <dbReference type="RuleBase" id="RU000688"/>
    </source>
</evidence>
<keyword evidence="13" id="KW-1185">Reference proteome</keyword>
<dbReference type="GO" id="GO:0030594">
    <property type="term" value="F:neurotransmitter receptor activity"/>
    <property type="evidence" value="ECO:0007669"/>
    <property type="project" value="TreeGrafter"/>
</dbReference>
<dbReference type="GO" id="GO:0045031">
    <property type="term" value="F:G protein-coupled ATP receptor activity"/>
    <property type="evidence" value="ECO:0007669"/>
    <property type="project" value="TreeGrafter"/>
</dbReference>
<feature type="transmembrane region" description="Helical" evidence="10">
    <location>
        <begin position="229"/>
        <end position="251"/>
    </location>
</feature>
<dbReference type="GO" id="GO:0019722">
    <property type="term" value="P:calcium-mediated signaling"/>
    <property type="evidence" value="ECO:0007669"/>
    <property type="project" value="TreeGrafter"/>
</dbReference>
<evidence type="ECO:0000313" key="13">
    <source>
        <dbReference type="Proteomes" id="UP000261540"/>
    </source>
</evidence>
<dbReference type="GO" id="GO:0005886">
    <property type="term" value="C:plasma membrane"/>
    <property type="evidence" value="ECO:0007669"/>
    <property type="project" value="UniProtKB-SubCell"/>
</dbReference>
<keyword evidence="3 9" id="KW-0812">Transmembrane</keyword>
<reference evidence="12" key="2">
    <citation type="submission" date="2025-09" db="UniProtKB">
        <authorList>
            <consortium name="Ensembl"/>
        </authorList>
    </citation>
    <scope>IDENTIFICATION</scope>
</reference>
<evidence type="ECO:0000256" key="8">
    <source>
        <dbReference type="ARBA" id="ARBA00023224"/>
    </source>
</evidence>
<evidence type="ECO:0000259" key="11">
    <source>
        <dbReference type="PROSITE" id="PS50262"/>
    </source>
</evidence>
<evidence type="ECO:0000256" key="10">
    <source>
        <dbReference type="SAM" id="Phobius"/>
    </source>
</evidence>
<feature type="transmembrane region" description="Helical" evidence="10">
    <location>
        <begin position="29"/>
        <end position="48"/>
    </location>
</feature>
<dbReference type="Gene3D" id="1.20.1070.10">
    <property type="entry name" value="Rhodopsin 7-helix transmembrane proteins"/>
    <property type="match status" value="1"/>
</dbReference>
<keyword evidence="6 10" id="KW-0472">Membrane</keyword>
<evidence type="ECO:0000313" key="12">
    <source>
        <dbReference type="Ensembl" id="ENSPKIP00000028521.1"/>
    </source>
</evidence>
<dbReference type="SUPFAM" id="SSF81321">
    <property type="entry name" value="Family A G protein-coupled receptor-like"/>
    <property type="match status" value="1"/>
</dbReference>
<comment type="similarity">
    <text evidence="9">Belongs to the G-protein coupled receptor 1 family.</text>
</comment>
<accession>A0A3B3SEV9</accession>
<keyword evidence="4 10" id="KW-1133">Transmembrane helix</keyword>
<feature type="transmembrane region" description="Helical" evidence="10">
    <location>
        <begin position="108"/>
        <end position="131"/>
    </location>
</feature>
<dbReference type="AlphaFoldDB" id="A0A3B3SEV9"/>
<dbReference type="InterPro" id="IPR017452">
    <property type="entry name" value="GPCR_Rhodpsn_7TM"/>
</dbReference>
<evidence type="ECO:0000256" key="7">
    <source>
        <dbReference type="ARBA" id="ARBA00023170"/>
    </source>
</evidence>
<evidence type="ECO:0000256" key="5">
    <source>
        <dbReference type="ARBA" id="ARBA00023040"/>
    </source>
</evidence>
<keyword evidence="2" id="KW-1003">Cell membrane</keyword>
<proteinExistence type="inferred from homology"/>
<feature type="transmembrane region" description="Helical" evidence="10">
    <location>
        <begin position="143"/>
        <end position="163"/>
    </location>
</feature>
<organism evidence="12 13">
    <name type="scientific">Paramormyrops kingsleyae</name>
    <dbReference type="NCBI Taxonomy" id="1676925"/>
    <lineage>
        <taxon>Eukaryota</taxon>
        <taxon>Metazoa</taxon>
        <taxon>Chordata</taxon>
        <taxon>Craniata</taxon>
        <taxon>Vertebrata</taxon>
        <taxon>Euteleostomi</taxon>
        <taxon>Actinopterygii</taxon>
        <taxon>Neopterygii</taxon>
        <taxon>Teleostei</taxon>
        <taxon>Osteoglossocephala</taxon>
        <taxon>Osteoglossomorpha</taxon>
        <taxon>Osteoglossiformes</taxon>
        <taxon>Mormyridae</taxon>
        <taxon>Paramormyrops</taxon>
    </lineage>
</organism>
<evidence type="ECO:0000256" key="2">
    <source>
        <dbReference type="ARBA" id="ARBA00022475"/>
    </source>
</evidence>
<dbReference type="InterPro" id="IPR000276">
    <property type="entry name" value="GPCR_Rhodpsn"/>
</dbReference>
<dbReference type="Pfam" id="PF00001">
    <property type="entry name" value="7tm_1"/>
    <property type="match status" value="1"/>
</dbReference>
<feature type="transmembrane region" description="Helical" evidence="10">
    <location>
        <begin position="191"/>
        <end position="217"/>
    </location>
</feature>
<comment type="subcellular location">
    <subcellularLocation>
        <location evidence="1">Cell membrane</location>
        <topology evidence="1">Multi-pass membrane protein</topology>
    </subcellularLocation>
</comment>
<sequence length="354" mass="41049">MLNAPARLLPCNARKDQCLQFQLKFLPPVFGLEFCTGLLGNAFALWMMVTRERRDWHSGVVFSCNLAISDLLYIFTLPMLLIYYMRNKDWTFGTAACKTERFLFTCNLYGSIFFITCISLNRYLGIVHPFFAHRHVRPHHAKVTSLLAWVVVALMSCPVLRFAHTCKKFNTTECVSYCFVEDQRAHFTYSIFLAVFGGLLPFVVTLVSYGAIMWVVWRNQNITALEKRKVALLVVSVLLLYAVSVIPYHIFRNWHLHQRMHDINVTKVWVYKAYQVTKGLVTLSMCIHPILYMAVFDSIRTACCGSTAGSRQIWPTACNPQRPKHRQLQEQSELYLCFYPVELQFKIFVWHTAV</sequence>
<evidence type="ECO:0000256" key="1">
    <source>
        <dbReference type="ARBA" id="ARBA00004651"/>
    </source>
</evidence>
<protein>
    <submittedName>
        <fullName evidence="12">Purinergic receptor P2Y11</fullName>
    </submittedName>
</protein>
<keyword evidence="8 9" id="KW-0807">Transducer</keyword>
<dbReference type="Ensembl" id="ENSPKIT00000009301.1">
    <property type="protein sequence ID" value="ENSPKIP00000028521.1"/>
    <property type="gene ID" value="ENSPKIG00000010137.1"/>
</dbReference>
<dbReference type="GeneTree" id="ENSGT01030000234518"/>
<dbReference type="PANTHER" id="PTHR24231:SF46">
    <property type="entry name" value="P2Y PURINOCEPTOR 11"/>
    <property type="match status" value="1"/>
</dbReference>
<dbReference type="Proteomes" id="UP000261540">
    <property type="component" value="Unplaced"/>
</dbReference>
<keyword evidence="5 9" id="KW-0297">G-protein coupled receptor</keyword>
<dbReference type="PROSITE" id="PS50262">
    <property type="entry name" value="G_PROTEIN_RECEP_F1_2"/>
    <property type="match status" value="1"/>
</dbReference>
<dbReference type="PRINTS" id="PR01157">
    <property type="entry name" value="P2YPURNOCPTR"/>
</dbReference>
<evidence type="ECO:0000256" key="3">
    <source>
        <dbReference type="ARBA" id="ARBA00022692"/>
    </source>
</evidence>
<dbReference type="PANTHER" id="PTHR24231">
    <property type="entry name" value="PURINOCEPTOR-RELATED G-PROTEIN COUPLED RECEPTOR"/>
    <property type="match status" value="1"/>
</dbReference>
<dbReference type="PRINTS" id="PR00237">
    <property type="entry name" value="GPCRRHODOPSN"/>
</dbReference>
<evidence type="ECO:0000256" key="4">
    <source>
        <dbReference type="ARBA" id="ARBA00022989"/>
    </source>
</evidence>
<name>A0A3B3SEV9_9TELE</name>
<keyword evidence="7 9" id="KW-0675">Receptor</keyword>
<reference evidence="12" key="1">
    <citation type="submission" date="2025-08" db="UniProtKB">
        <authorList>
            <consortium name="Ensembl"/>
        </authorList>
    </citation>
    <scope>IDENTIFICATION</scope>
</reference>
<feature type="transmembrane region" description="Helical" evidence="10">
    <location>
        <begin position="60"/>
        <end position="84"/>
    </location>
</feature>
<evidence type="ECO:0000256" key="6">
    <source>
        <dbReference type="ARBA" id="ARBA00023136"/>
    </source>
</evidence>
<dbReference type="PROSITE" id="PS00237">
    <property type="entry name" value="G_PROTEIN_RECEP_F1_1"/>
    <property type="match status" value="1"/>
</dbReference>
<dbReference type="STRING" id="1676925.ENSPKIP00000028521"/>